<dbReference type="AlphaFoldDB" id="A0AAV4VLV6"/>
<proteinExistence type="predicted"/>
<name>A0AAV4VLV6_CAEEX</name>
<comment type="caution">
    <text evidence="2">The sequence shown here is derived from an EMBL/GenBank/DDBJ whole genome shotgun (WGS) entry which is preliminary data.</text>
</comment>
<evidence type="ECO:0000256" key="1">
    <source>
        <dbReference type="SAM" id="MobiDB-lite"/>
    </source>
</evidence>
<reference evidence="2 3" key="1">
    <citation type="submission" date="2021-06" db="EMBL/GenBank/DDBJ databases">
        <title>Caerostris extrusa draft genome.</title>
        <authorList>
            <person name="Kono N."/>
            <person name="Arakawa K."/>
        </authorList>
    </citation>
    <scope>NUCLEOTIDE SEQUENCE [LARGE SCALE GENOMIC DNA]</scope>
</reference>
<keyword evidence="3" id="KW-1185">Reference proteome</keyword>
<feature type="region of interest" description="Disordered" evidence="1">
    <location>
        <begin position="1"/>
        <end position="25"/>
    </location>
</feature>
<protein>
    <submittedName>
        <fullName evidence="2">Uncharacterized protein</fullName>
    </submittedName>
</protein>
<evidence type="ECO:0000313" key="3">
    <source>
        <dbReference type="Proteomes" id="UP001054945"/>
    </source>
</evidence>
<organism evidence="2 3">
    <name type="scientific">Caerostris extrusa</name>
    <name type="common">Bark spider</name>
    <name type="synonym">Caerostris bankana</name>
    <dbReference type="NCBI Taxonomy" id="172846"/>
    <lineage>
        <taxon>Eukaryota</taxon>
        <taxon>Metazoa</taxon>
        <taxon>Ecdysozoa</taxon>
        <taxon>Arthropoda</taxon>
        <taxon>Chelicerata</taxon>
        <taxon>Arachnida</taxon>
        <taxon>Araneae</taxon>
        <taxon>Araneomorphae</taxon>
        <taxon>Entelegynae</taxon>
        <taxon>Araneoidea</taxon>
        <taxon>Araneidae</taxon>
        <taxon>Caerostris</taxon>
    </lineage>
</organism>
<dbReference type="EMBL" id="BPLR01014769">
    <property type="protein sequence ID" value="GIY71217.1"/>
    <property type="molecule type" value="Genomic_DNA"/>
</dbReference>
<accession>A0AAV4VLV6</accession>
<evidence type="ECO:0000313" key="2">
    <source>
        <dbReference type="EMBL" id="GIY71217.1"/>
    </source>
</evidence>
<gene>
    <name evidence="2" type="ORF">CEXT_505501</name>
</gene>
<sequence length="103" mass="11917">MTAHLDKIGRRRRKNAPPQNNDHSESMKVIRDGQILYQNLRDPSSDNILLCLPLSWQRTIPIIGSLPLEVDVGAEVEFRLLKQSRKWTFFRACVWLDCGTGKR</sequence>
<dbReference type="Proteomes" id="UP001054945">
    <property type="component" value="Unassembled WGS sequence"/>
</dbReference>